<proteinExistence type="predicted"/>
<sequence>MQQNHRALFCSSVPSPPPVGGGGGEGFSDVSTAAHSSTEQAACLLILTGLHGCLGSPRGVRTGSRTEACAHFERRRLGAEGEAQETLSHQPNSALQWISSEEHLEAPGHRLEVTRVVENCATIPSVPPCTSRRIVVSGQFVCLLRSRQPAGL</sequence>
<dbReference type="EMBL" id="JAUPFM010000012">
    <property type="protein sequence ID" value="KAK2835044.1"/>
    <property type="molecule type" value="Genomic_DNA"/>
</dbReference>
<gene>
    <name evidence="2" type="ORF">Q5P01_015528</name>
</gene>
<dbReference type="Proteomes" id="UP001187415">
    <property type="component" value="Unassembled WGS sequence"/>
</dbReference>
<name>A0AA88SD57_CHASR</name>
<evidence type="ECO:0000313" key="3">
    <source>
        <dbReference type="Proteomes" id="UP001187415"/>
    </source>
</evidence>
<evidence type="ECO:0000313" key="2">
    <source>
        <dbReference type="EMBL" id="KAK2835044.1"/>
    </source>
</evidence>
<comment type="caution">
    <text evidence="2">The sequence shown here is derived from an EMBL/GenBank/DDBJ whole genome shotgun (WGS) entry which is preliminary data.</text>
</comment>
<feature type="region of interest" description="Disordered" evidence="1">
    <location>
        <begin position="1"/>
        <end position="32"/>
    </location>
</feature>
<accession>A0AA88SD57</accession>
<organism evidence="2 3">
    <name type="scientific">Channa striata</name>
    <name type="common">Snakehead murrel</name>
    <name type="synonym">Ophicephalus striatus</name>
    <dbReference type="NCBI Taxonomy" id="64152"/>
    <lineage>
        <taxon>Eukaryota</taxon>
        <taxon>Metazoa</taxon>
        <taxon>Chordata</taxon>
        <taxon>Craniata</taxon>
        <taxon>Vertebrata</taxon>
        <taxon>Euteleostomi</taxon>
        <taxon>Actinopterygii</taxon>
        <taxon>Neopterygii</taxon>
        <taxon>Teleostei</taxon>
        <taxon>Neoteleostei</taxon>
        <taxon>Acanthomorphata</taxon>
        <taxon>Anabantaria</taxon>
        <taxon>Anabantiformes</taxon>
        <taxon>Channoidei</taxon>
        <taxon>Channidae</taxon>
        <taxon>Channa</taxon>
    </lineage>
</organism>
<dbReference type="AlphaFoldDB" id="A0AA88SD57"/>
<reference evidence="2" key="1">
    <citation type="submission" date="2023-07" db="EMBL/GenBank/DDBJ databases">
        <title>Chromosome-level Genome Assembly of Striped Snakehead (Channa striata).</title>
        <authorList>
            <person name="Liu H."/>
        </authorList>
    </citation>
    <scope>NUCLEOTIDE SEQUENCE</scope>
    <source>
        <strain evidence="2">Gz</strain>
        <tissue evidence="2">Muscle</tissue>
    </source>
</reference>
<keyword evidence="3" id="KW-1185">Reference proteome</keyword>
<evidence type="ECO:0000256" key="1">
    <source>
        <dbReference type="SAM" id="MobiDB-lite"/>
    </source>
</evidence>
<protein>
    <submittedName>
        <fullName evidence="2">Uncharacterized protein</fullName>
    </submittedName>
</protein>